<organism evidence="1 2">
    <name type="scientific">Paraburkholderia ferrariae</name>
    <dbReference type="NCBI Taxonomy" id="386056"/>
    <lineage>
        <taxon>Bacteria</taxon>
        <taxon>Pseudomonadati</taxon>
        <taxon>Pseudomonadota</taxon>
        <taxon>Betaproteobacteria</taxon>
        <taxon>Burkholderiales</taxon>
        <taxon>Burkholderiaceae</taxon>
        <taxon>Paraburkholderia</taxon>
    </lineage>
</organism>
<accession>A0ABU9S2D5</accession>
<evidence type="ECO:0000313" key="2">
    <source>
        <dbReference type="Proteomes" id="UP001489897"/>
    </source>
</evidence>
<dbReference type="Proteomes" id="UP001489897">
    <property type="component" value="Unassembled WGS sequence"/>
</dbReference>
<dbReference type="EMBL" id="JAYMRV010000013">
    <property type="protein sequence ID" value="MEM5425961.1"/>
    <property type="molecule type" value="Genomic_DNA"/>
</dbReference>
<evidence type="ECO:0000313" key="1">
    <source>
        <dbReference type="EMBL" id="MEM5425961.1"/>
    </source>
</evidence>
<reference evidence="1 2" key="1">
    <citation type="submission" date="2024-01" db="EMBL/GenBank/DDBJ databases">
        <title>The diversity of rhizobia nodulating Mimosa spp. in eleven states of Brazil covering several biomes is determined by host plant, location, and edaphic factors.</title>
        <authorList>
            <person name="Rouws L."/>
            <person name="Barauna A."/>
            <person name="Beukes C."/>
            <person name="De Faria S.M."/>
            <person name="Gross E."/>
            <person name="Dos Reis Junior F.B."/>
            <person name="Simon M."/>
            <person name="Maluk M."/>
            <person name="Odee D.W."/>
            <person name="Kenicer G."/>
            <person name="Young J.P.W."/>
            <person name="Reis V.M."/>
            <person name="Zilli J."/>
            <person name="James E.K."/>
        </authorList>
    </citation>
    <scope>NUCLEOTIDE SEQUENCE [LARGE SCALE GENOMIC DNA]</scope>
    <source>
        <strain evidence="1 2">JPY167</strain>
    </source>
</reference>
<keyword evidence="2" id="KW-1185">Reference proteome</keyword>
<name>A0ABU9S2D5_9BURK</name>
<dbReference type="RefSeq" id="WP_342949762.1">
    <property type="nucleotide sequence ID" value="NZ_JAYMRV010000013.1"/>
</dbReference>
<protein>
    <submittedName>
        <fullName evidence="1">Uncharacterized protein</fullName>
    </submittedName>
</protein>
<sequence>MASSQPEGGSLEREYDLALEILDARSAALERAIRRHSVDSAQAHEARKAYDLARVILLSCELRLRSRGIVRQTTRRRPITVIVFSESELLRKSLTVLLRAEGYHAISATTLLELRSVMAAQEAGAIVIYRERGASHAPLTIDGMASAAPWVPTFMLQCGKQMSTAETSADARIHEVGSIHELVSGLDATLVSGGGTEKLLR</sequence>
<comment type="caution">
    <text evidence="1">The sequence shown here is derived from an EMBL/GenBank/DDBJ whole genome shotgun (WGS) entry which is preliminary data.</text>
</comment>
<proteinExistence type="predicted"/>
<gene>
    <name evidence="1" type="ORF">VSR73_33530</name>
</gene>